<reference evidence="2" key="1">
    <citation type="submission" date="2025-08" db="UniProtKB">
        <authorList>
            <consortium name="Ensembl"/>
        </authorList>
    </citation>
    <scope>IDENTIFICATION</scope>
</reference>
<dbReference type="Proteomes" id="UP000694426">
    <property type="component" value="Unplaced"/>
</dbReference>
<dbReference type="Ensembl" id="ENSABRT00000013823.1">
    <property type="protein sequence ID" value="ENSABRP00000009662.1"/>
    <property type="gene ID" value="ENSABRG00000008668.1"/>
</dbReference>
<organism evidence="2 3">
    <name type="scientific">Anser brachyrhynchus</name>
    <name type="common">Pink-footed goose</name>
    <dbReference type="NCBI Taxonomy" id="132585"/>
    <lineage>
        <taxon>Eukaryota</taxon>
        <taxon>Metazoa</taxon>
        <taxon>Chordata</taxon>
        <taxon>Craniata</taxon>
        <taxon>Vertebrata</taxon>
        <taxon>Euteleostomi</taxon>
        <taxon>Archelosauria</taxon>
        <taxon>Archosauria</taxon>
        <taxon>Dinosauria</taxon>
        <taxon>Saurischia</taxon>
        <taxon>Theropoda</taxon>
        <taxon>Coelurosauria</taxon>
        <taxon>Aves</taxon>
        <taxon>Neognathae</taxon>
        <taxon>Galloanserae</taxon>
        <taxon>Anseriformes</taxon>
        <taxon>Anatidae</taxon>
        <taxon>Anserinae</taxon>
        <taxon>Anser</taxon>
    </lineage>
</organism>
<dbReference type="GeneTree" id="ENSGT00610000087427"/>
<keyword evidence="1" id="KW-0472">Membrane</keyword>
<reference evidence="2" key="2">
    <citation type="submission" date="2025-09" db="UniProtKB">
        <authorList>
            <consortium name="Ensembl"/>
        </authorList>
    </citation>
    <scope>IDENTIFICATION</scope>
</reference>
<keyword evidence="1" id="KW-0812">Transmembrane</keyword>
<feature type="transmembrane region" description="Helical" evidence="1">
    <location>
        <begin position="675"/>
        <end position="695"/>
    </location>
</feature>
<accession>A0A8B9BUJ2</accession>
<sequence>MKTLRSGIFSNIVCRNLVNRIVLFAWLIVVVVVIQELESASMITENGEWPWSEAVTTEDKSINGKLAVVVMWQTNGDHLHTLSQWQKLGEEWIHQRTAGDEIKIGCQMINGTTHRKVTGILIKPISKSGQQEGCIRPGKLDCWYNFILTQTVVVSCFWTNNGQELKIEEGEGLILNFTIYAVLPTTVEPPTTYASTQVAQPQTKLKPKIYETGPYLVRNTGQQQLLFNPEWSLKRVELLMQINISEVQPACSPFLKTSFEGWTTYLQKQEHLRGRTRRDLTGMLGTGLGVLNGIDWEILMNKLATATSDLTKLKQPLQSSLLALGTRQRQVSKVLLRWEKAEDQDHRLIIDALSMVQDNVSLAFSCMQAQLWMQATAALIIREGSEGVFPVEVRKAVWDNANDFERKFQSWWTLVNFTYDPTVNMATAFVITIHNATVYVIHPIVALGLNHEETVLYPSKHRTWARMVNGKWQTVNLESCATWEQQGFICESSTIDARDVCLDTEQGVCHFEIHPNTSQKTVLVYIGQGCVCLRTACAFVEVDKENITLPSKNHSNFCICNFVRIFGCDFLYMAPVVSHQLIKSNNTMYHKLLPTPIGMSLTLVKQLVKHQDLIKILKGIQENGEKTLITVHHDTKEISRVLQRVKQDTNHNWWDALFGWSPTATGILNTLCHPIIVLLILVGISLVLSFVILVWNWKMLQRTAILTSLSKVQGKALRDTYRRDWEEEFLY</sequence>
<evidence type="ECO:0000256" key="1">
    <source>
        <dbReference type="SAM" id="Phobius"/>
    </source>
</evidence>
<evidence type="ECO:0000313" key="3">
    <source>
        <dbReference type="Proteomes" id="UP000694426"/>
    </source>
</evidence>
<keyword evidence="3" id="KW-1185">Reference proteome</keyword>
<proteinExistence type="predicted"/>
<dbReference type="AlphaFoldDB" id="A0A8B9BUJ2"/>
<evidence type="ECO:0000313" key="2">
    <source>
        <dbReference type="Ensembl" id="ENSABRP00000009662.1"/>
    </source>
</evidence>
<protein>
    <submittedName>
        <fullName evidence="2">Uncharacterized protein</fullName>
    </submittedName>
</protein>
<name>A0A8B9BUJ2_9AVES</name>
<keyword evidence="1" id="KW-1133">Transmembrane helix</keyword>
<feature type="transmembrane region" description="Helical" evidence="1">
    <location>
        <begin position="12"/>
        <end position="34"/>
    </location>
</feature>